<keyword evidence="1" id="KW-0732">Signal</keyword>
<dbReference type="EC" id="3.5.2.6" evidence="3"/>
<dbReference type="InterPro" id="IPR012338">
    <property type="entry name" value="Beta-lactam/transpept-like"/>
</dbReference>
<dbReference type="PANTHER" id="PTHR35333">
    <property type="entry name" value="BETA-LACTAMASE"/>
    <property type="match status" value="1"/>
</dbReference>
<dbReference type="InterPro" id="IPR045155">
    <property type="entry name" value="Beta-lactam_cat"/>
</dbReference>
<name>A0ABW2CSF7_9ACTN</name>
<accession>A0ABW2CSF7</accession>
<dbReference type="EMBL" id="JBHSXS010000020">
    <property type="protein sequence ID" value="MFC6883553.1"/>
    <property type="molecule type" value="Genomic_DNA"/>
</dbReference>
<sequence length="330" mass="35286">MRESERRRPWRRLGTATLAASLLLGAAACGTDAAESGAALRGNAQALTVAVPKSDVSSQRAEVTKQLRALEASYRGRIGAYAIDTATGRTFGHRSHERFPSNSTFKAILCGAVLNKARTADPGLMERTLHWTREEVVKQNSPVAGLEENIKNGLTTARLCHAAITLSDNTAANVLLKQIGGPAGMTRYYRSLGDPVGRLDRFEPELNEWQPGEKRDTIRPAFMAHSLAELTVGNALVPADRRQLIDWMKASSTGGARIRAGLPGWTVGDKTGTGGGKYANASDIAIAWPPSGAPVIITVYTNRDGDHPEIDDGVIARTATLLARGLGRTP</sequence>
<proteinExistence type="predicted"/>
<dbReference type="Pfam" id="PF13354">
    <property type="entry name" value="Beta-lactamase2"/>
    <property type="match status" value="1"/>
</dbReference>
<gene>
    <name evidence="3" type="primary">bla</name>
    <name evidence="3" type="ORF">ACFQKB_27595</name>
</gene>
<dbReference type="SUPFAM" id="SSF56601">
    <property type="entry name" value="beta-lactamase/transpeptidase-like"/>
    <property type="match status" value="1"/>
</dbReference>
<keyword evidence="3" id="KW-0378">Hydrolase</keyword>
<protein>
    <submittedName>
        <fullName evidence="3">Class A beta-lactamase</fullName>
        <ecNumber evidence="3">3.5.2.6</ecNumber>
    </submittedName>
</protein>
<feature type="domain" description="Beta-lactamase class A catalytic" evidence="2">
    <location>
        <begin position="79"/>
        <end position="301"/>
    </location>
</feature>
<reference evidence="4" key="1">
    <citation type="journal article" date="2019" name="Int. J. Syst. Evol. Microbiol.">
        <title>The Global Catalogue of Microorganisms (GCM) 10K type strain sequencing project: providing services to taxonomists for standard genome sequencing and annotation.</title>
        <authorList>
            <consortium name="The Broad Institute Genomics Platform"/>
            <consortium name="The Broad Institute Genome Sequencing Center for Infectious Disease"/>
            <person name="Wu L."/>
            <person name="Ma J."/>
        </authorList>
    </citation>
    <scope>NUCLEOTIDE SEQUENCE [LARGE SCALE GENOMIC DNA]</scope>
    <source>
        <strain evidence="4">JCM 3369</strain>
    </source>
</reference>
<dbReference type="Gene3D" id="3.40.710.10">
    <property type="entry name" value="DD-peptidase/beta-lactamase superfamily"/>
    <property type="match status" value="1"/>
</dbReference>
<dbReference type="PROSITE" id="PS51257">
    <property type="entry name" value="PROKAR_LIPOPROTEIN"/>
    <property type="match status" value="1"/>
</dbReference>
<organism evidence="3 4">
    <name type="scientific">Actinomadura yumaensis</name>
    <dbReference type="NCBI Taxonomy" id="111807"/>
    <lineage>
        <taxon>Bacteria</taxon>
        <taxon>Bacillati</taxon>
        <taxon>Actinomycetota</taxon>
        <taxon>Actinomycetes</taxon>
        <taxon>Streptosporangiales</taxon>
        <taxon>Thermomonosporaceae</taxon>
        <taxon>Actinomadura</taxon>
    </lineage>
</organism>
<dbReference type="GO" id="GO:0008800">
    <property type="term" value="F:beta-lactamase activity"/>
    <property type="evidence" value="ECO:0007669"/>
    <property type="project" value="UniProtKB-EC"/>
</dbReference>
<comment type="caution">
    <text evidence="3">The sequence shown here is derived from an EMBL/GenBank/DDBJ whole genome shotgun (WGS) entry which is preliminary data.</text>
</comment>
<dbReference type="PANTHER" id="PTHR35333:SF3">
    <property type="entry name" value="BETA-LACTAMASE-TYPE TRANSPEPTIDASE FOLD CONTAINING PROTEIN"/>
    <property type="match status" value="1"/>
</dbReference>
<dbReference type="InterPro" id="IPR000871">
    <property type="entry name" value="Beta-lactam_class-A"/>
</dbReference>
<evidence type="ECO:0000313" key="3">
    <source>
        <dbReference type="EMBL" id="MFC6883553.1"/>
    </source>
</evidence>
<dbReference type="RefSeq" id="WP_160821177.1">
    <property type="nucleotide sequence ID" value="NZ_JBHSXS010000020.1"/>
</dbReference>
<dbReference type="PRINTS" id="PR00118">
    <property type="entry name" value="BLACTAMASEA"/>
</dbReference>
<evidence type="ECO:0000259" key="2">
    <source>
        <dbReference type="Pfam" id="PF13354"/>
    </source>
</evidence>
<feature type="chain" id="PRO_5045575119" evidence="1">
    <location>
        <begin position="34"/>
        <end position="330"/>
    </location>
</feature>
<dbReference type="NCBIfam" id="NF033103">
    <property type="entry name" value="bla_class_A"/>
    <property type="match status" value="1"/>
</dbReference>
<evidence type="ECO:0000256" key="1">
    <source>
        <dbReference type="SAM" id="SignalP"/>
    </source>
</evidence>
<keyword evidence="4" id="KW-1185">Reference proteome</keyword>
<evidence type="ECO:0000313" key="4">
    <source>
        <dbReference type="Proteomes" id="UP001596380"/>
    </source>
</evidence>
<dbReference type="Proteomes" id="UP001596380">
    <property type="component" value="Unassembled WGS sequence"/>
</dbReference>
<feature type="signal peptide" evidence="1">
    <location>
        <begin position="1"/>
        <end position="33"/>
    </location>
</feature>